<gene>
    <name evidence="2" type="ORF">TUM4438_44590</name>
</gene>
<dbReference type="SUPFAM" id="SSF46894">
    <property type="entry name" value="C-terminal effector domain of the bipartite response regulators"/>
    <property type="match status" value="1"/>
</dbReference>
<name>A0ABQ4PRV0_9GAMM</name>
<protein>
    <submittedName>
        <fullName evidence="2">Helix-turn-helix transcriptional regulator</fullName>
    </submittedName>
</protein>
<keyword evidence="3" id="KW-1185">Reference proteome</keyword>
<dbReference type="InterPro" id="IPR036388">
    <property type="entry name" value="WH-like_DNA-bd_sf"/>
</dbReference>
<dbReference type="SMART" id="SM00421">
    <property type="entry name" value="HTH_LUXR"/>
    <property type="match status" value="1"/>
</dbReference>
<evidence type="ECO:0000313" key="3">
    <source>
        <dbReference type="Proteomes" id="UP000887104"/>
    </source>
</evidence>
<evidence type="ECO:0000313" key="2">
    <source>
        <dbReference type="EMBL" id="GIU52277.1"/>
    </source>
</evidence>
<accession>A0ABQ4PRV0</accession>
<dbReference type="Gene3D" id="1.10.10.10">
    <property type="entry name" value="Winged helix-like DNA-binding domain superfamily/Winged helix DNA-binding domain"/>
    <property type="match status" value="1"/>
</dbReference>
<dbReference type="Pfam" id="PF00196">
    <property type="entry name" value="GerE"/>
    <property type="match status" value="1"/>
</dbReference>
<organism evidence="2 3">
    <name type="scientific">Shewanella sairae</name>
    <dbReference type="NCBI Taxonomy" id="190310"/>
    <lineage>
        <taxon>Bacteria</taxon>
        <taxon>Pseudomonadati</taxon>
        <taxon>Pseudomonadota</taxon>
        <taxon>Gammaproteobacteria</taxon>
        <taxon>Alteromonadales</taxon>
        <taxon>Shewanellaceae</taxon>
        <taxon>Shewanella</taxon>
    </lineage>
</organism>
<proteinExistence type="predicted"/>
<dbReference type="RefSeq" id="WP_220783420.1">
    <property type="nucleotide sequence ID" value="NZ_BPEY01000168.1"/>
</dbReference>
<dbReference type="InterPro" id="IPR000792">
    <property type="entry name" value="Tscrpt_reg_LuxR_C"/>
</dbReference>
<dbReference type="Proteomes" id="UP000887104">
    <property type="component" value="Unassembled WGS sequence"/>
</dbReference>
<dbReference type="EMBL" id="BPEY01000168">
    <property type="protein sequence ID" value="GIU52277.1"/>
    <property type="molecule type" value="Genomic_DNA"/>
</dbReference>
<sequence>MKALLCNEEMDATPLDPIACVKQALSKYGVSGFWFQGVANSAYEDYHNCALNRLLTRKMLLSSDGVITSSLTVQKLHEQYLTRVAATDPNFVKALRLDAPYHYILDDSEQSKTRTLFGRYGIHSVISWPLKHFASNMWSCRFTLLSKQFTEDLDLVGIETVLKQAKMTLLENYHSEVTPYRQHKLFNKTAIRALQMAALGLQNEEISQELDMTIRGVEYHFESMRHKLSATNRTHLVYKAHQLEII</sequence>
<reference evidence="2" key="1">
    <citation type="submission" date="2021-05" db="EMBL/GenBank/DDBJ databases">
        <title>Molecular characterization for Shewanella algae harboring chromosomal blaOXA-55-like strains isolated from clinical and environment sample.</title>
        <authorList>
            <person name="Ohama Y."/>
            <person name="Aoki K."/>
            <person name="Harada S."/>
            <person name="Moriya K."/>
            <person name="Ishii Y."/>
            <person name="Tateda K."/>
        </authorList>
    </citation>
    <scope>NUCLEOTIDE SEQUENCE</scope>
    <source>
        <strain evidence="2">JCM 11563</strain>
    </source>
</reference>
<evidence type="ECO:0000259" key="1">
    <source>
        <dbReference type="SMART" id="SM00421"/>
    </source>
</evidence>
<comment type="caution">
    <text evidence="2">The sequence shown here is derived from an EMBL/GenBank/DDBJ whole genome shotgun (WGS) entry which is preliminary data.</text>
</comment>
<feature type="domain" description="HTH luxR-type" evidence="1">
    <location>
        <begin position="183"/>
        <end position="240"/>
    </location>
</feature>
<dbReference type="InterPro" id="IPR016032">
    <property type="entry name" value="Sig_transdc_resp-reg_C-effctor"/>
</dbReference>